<dbReference type="EMBL" id="JAETWB010000075">
    <property type="protein sequence ID" value="MBL6082503.1"/>
    <property type="molecule type" value="Genomic_DNA"/>
</dbReference>
<name>A0ABS1UCT7_9PROT</name>
<comment type="caution">
    <text evidence="1">The sequence shown here is derived from an EMBL/GenBank/DDBJ whole genome shotgun (WGS) entry which is preliminary data.</text>
</comment>
<keyword evidence="2" id="KW-1185">Reference proteome</keyword>
<protein>
    <submittedName>
        <fullName evidence="1">Uncharacterized protein</fullName>
    </submittedName>
</protein>
<dbReference type="RefSeq" id="WP_202835835.1">
    <property type="nucleotide sequence ID" value="NZ_JAETWB010000075.1"/>
</dbReference>
<organism evidence="1 2">
    <name type="scientific">Belnapia arida</name>
    <dbReference type="NCBI Taxonomy" id="2804533"/>
    <lineage>
        <taxon>Bacteria</taxon>
        <taxon>Pseudomonadati</taxon>
        <taxon>Pseudomonadota</taxon>
        <taxon>Alphaproteobacteria</taxon>
        <taxon>Acetobacterales</taxon>
        <taxon>Roseomonadaceae</taxon>
        <taxon>Belnapia</taxon>
    </lineage>
</organism>
<evidence type="ECO:0000313" key="1">
    <source>
        <dbReference type="EMBL" id="MBL6082503.1"/>
    </source>
</evidence>
<evidence type="ECO:0000313" key="2">
    <source>
        <dbReference type="Proteomes" id="UP000660885"/>
    </source>
</evidence>
<reference evidence="1 2" key="1">
    <citation type="submission" date="2021-01" db="EMBL/GenBank/DDBJ databases">
        <title>Belnapia mucosa sp. nov. and Belnapia arida sp. nov., isolated from the Tabernas Desert (Almeria, Spain).</title>
        <authorList>
            <person name="Molina-Menor E."/>
            <person name="Vidal-Verdu A."/>
            <person name="Calonge A."/>
            <person name="Satari L."/>
            <person name="Pereto J."/>
            <person name="Porcar M."/>
        </authorList>
    </citation>
    <scope>NUCLEOTIDE SEQUENCE [LARGE SCALE GENOMIC DNA]</scope>
    <source>
        <strain evidence="1 2">T18</strain>
    </source>
</reference>
<accession>A0ABS1UCT7</accession>
<sequence>MLLGAPDTSRISLTTVDNNTVIIFDTVAAIIPAITLEGVTGFADLQAAVDAGWLVIA</sequence>
<gene>
    <name evidence="1" type="ORF">JMJ56_31550</name>
</gene>
<proteinExistence type="predicted"/>
<dbReference type="Proteomes" id="UP000660885">
    <property type="component" value="Unassembled WGS sequence"/>
</dbReference>